<evidence type="ECO:0008006" key="4">
    <source>
        <dbReference type="Google" id="ProtNLM"/>
    </source>
</evidence>
<dbReference type="Pfam" id="PF12420">
    <property type="entry name" value="DUF3671"/>
    <property type="match status" value="1"/>
</dbReference>
<feature type="transmembrane region" description="Helical" evidence="1">
    <location>
        <begin position="154"/>
        <end position="175"/>
    </location>
</feature>
<dbReference type="InterPro" id="IPR022139">
    <property type="entry name" value="Fam-L/Fam-M-like_plasmodium"/>
</dbReference>
<feature type="transmembrane region" description="Helical" evidence="1">
    <location>
        <begin position="6"/>
        <end position="22"/>
    </location>
</feature>
<keyword evidence="1" id="KW-1133">Transmembrane helix</keyword>
<keyword evidence="1" id="KW-0812">Transmembrane</keyword>
<accession>A0A0J9S2X9</accession>
<name>A0A0J9S2X9_PLAVI</name>
<evidence type="ECO:0000256" key="1">
    <source>
        <dbReference type="SAM" id="Phobius"/>
    </source>
</evidence>
<evidence type="ECO:0000313" key="3">
    <source>
        <dbReference type="Proteomes" id="UP000053562"/>
    </source>
</evidence>
<evidence type="ECO:0000313" key="2">
    <source>
        <dbReference type="EMBL" id="KMZ77146.1"/>
    </source>
</evidence>
<gene>
    <name evidence="2" type="ORF">PVIIG_06183</name>
</gene>
<proteinExistence type="predicted"/>
<keyword evidence="1" id="KW-0472">Membrane</keyword>
<dbReference type="EMBL" id="KQ234497">
    <property type="protein sequence ID" value="KMZ77146.1"/>
    <property type="molecule type" value="Genomic_DNA"/>
</dbReference>
<reference evidence="2 3" key="1">
    <citation type="submission" date="2011-08" db="EMBL/GenBank/DDBJ databases">
        <title>The Genome Sequence of Plasmodium vivax India VII.</title>
        <authorList>
            <consortium name="The Broad Institute Genome Sequencing Platform"/>
            <consortium name="The Broad Institute Genome Sequencing Center for Infectious Disease"/>
            <person name="Neafsey D."/>
            <person name="Carlton J."/>
            <person name="Barnwell J."/>
            <person name="Collins W."/>
            <person name="Escalante A."/>
            <person name="Mullikin J."/>
            <person name="Saul A."/>
            <person name="Guigo R."/>
            <person name="Camara F."/>
            <person name="Young S.K."/>
            <person name="Zeng Q."/>
            <person name="Gargeya S."/>
            <person name="Fitzgerald M."/>
            <person name="Haas B."/>
            <person name="Abouelleil A."/>
            <person name="Alvarado L."/>
            <person name="Arachchi H.M."/>
            <person name="Berlin A."/>
            <person name="Brown A."/>
            <person name="Chapman S.B."/>
            <person name="Chen Z."/>
            <person name="Dunbar C."/>
            <person name="Freedman E."/>
            <person name="Gearin G."/>
            <person name="Gellesch M."/>
            <person name="Goldberg J."/>
            <person name="Griggs A."/>
            <person name="Gujja S."/>
            <person name="Heiman D."/>
            <person name="Howarth C."/>
            <person name="Larson L."/>
            <person name="Lui A."/>
            <person name="MacDonald P.J.P."/>
            <person name="Montmayeur A."/>
            <person name="Murphy C."/>
            <person name="Neiman D."/>
            <person name="Pearson M."/>
            <person name="Priest M."/>
            <person name="Roberts A."/>
            <person name="Saif S."/>
            <person name="Shea T."/>
            <person name="Shenoy N."/>
            <person name="Sisk P."/>
            <person name="Stolte C."/>
            <person name="Sykes S."/>
            <person name="Wortman J."/>
            <person name="Nusbaum C."/>
            <person name="Birren B."/>
        </authorList>
    </citation>
    <scope>NUCLEOTIDE SEQUENCE [LARGE SCALE GENOMIC DNA]</scope>
    <source>
        <strain evidence="2 3">India VII</strain>
    </source>
</reference>
<sequence>MSSYFLFKIVALVFIIWKWYPYDYKCNSDRTLERKTKHDNIIGIGFKRSLAKREFRNKLEHASLREELKDYRNYKVKKNSENISTYGGLKRRSSDKLDTYKKGYKDRYGKKKGLAKLDCYYENKIFNKIDHIYELTSKMNNKNKSSHKKKLGKYVISFILFALLPLLGLIFPILIHPYDNKNPILRLSTDTCPKDGIDGTCKEKLIHISKEKLDAIVYLNKTISYLLLILVVLSIVYTFVKVIKYEKLKANKGKMNAKEYCRFCKDVFNNKIS</sequence>
<feature type="transmembrane region" description="Helical" evidence="1">
    <location>
        <begin position="222"/>
        <end position="240"/>
    </location>
</feature>
<dbReference type="Proteomes" id="UP000053562">
    <property type="component" value="Unassembled WGS sequence"/>
</dbReference>
<organism evidence="2 3">
    <name type="scientific">Plasmodium vivax India VII</name>
    <dbReference type="NCBI Taxonomy" id="1077284"/>
    <lineage>
        <taxon>Eukaryota</taxon>
        <taxon>Sar</taxon>
        <taxon>Alveolata</taxon>
        <taxon>Apicomplexa</taxon>
        <taxon>Aconoidasida</taxon>
        <taxon>Haemosporida</taxon>
        <taxon>Plasmodiidae</taxon>
        <taxon>Plasmodium</taxon>
        <taxon>Plasmodium (Plasmodium)</taxon>
    </lineage>
</organism>
<protein>
    <recommendedName>
        <fullName evidence="4">Variable surface protein Vir35</fullName>
    </recommendedName>
</protein>
<dbReference type="AlphaFoldDB" id="A0A0J9S2X9"/>